<reference evidence="1 2" key="2">
    <citation type="journal article" date="2008" name="Int. J. Syst. Evol. Microbiol.">
        <title>Methanocella paludicola gen. nov., sp. nov., a methane-producing archaeon, the first isolate of the lineage 'Rice Cluster I', and proposal of the new archaeal order Methanocellales ord. nov.</title>
        <authorList>
            <person name="Sakai S."/>
            <person name="Imachi H."/>
            <person name="Hanada S."/>
            <person name="Ohashi A."/>
            <person name="Harada H."/>
            <person name="Kamagata Y."/>
        </authorList>
    </citation>
    <scope>NUCLEOTIDE SEQUENCE [LARGE SCALE GENOMIC DNA]</scope>
    <source>
        <strain evidence="2">DSM 17711 / JCM 13418 / NBRC 101707 / SANAE</strain>
    </source>
</reference>
<dbReference type="InParanoid" id="D1Z203"/>
<dbReference type="AlphaFoldDB" id="D1Z203"/>
<dbReference type="STRING" id="304371.MCP_2653"/>
<dbReference type="eggNOG" id="arCOG11121">
    <property type="taxonomic scope" value="Archaea"/>
</dbReference>
<reference evidence="1 2" key="1">
    <citation type="journal article" date="2007" name="Appl. Environ. Microbiol.">
        <title>Isolation of key methanogens for global methane emission from rice paddy fields: a novel isolate affiliated with the clone cluster rice cluster I.</title>
        <authorList>
            <person name="Sakai S."/>
            <person name="Imachi H."/>
            <person name="Sekiguchi Y."/>
            <person name="Ohashi A."/>
            <person name="Harada H."/>
            <person name="Kamagata Y."/>
        </authorList>
    </citation>
    <scope>NUCLEOTIDE SEQUENCE [LARGE SCALE GENOMIC DNA]</scope>
    <source>
        <strain evidence="2">DSM 17711 / JCM 13418 / NBRC 101707 / SANAE</strain>
    </source>
</reference>
<dbReference type="EMBL" id="AP011532">
    <property type="protein sequence ID" value="BAI62725.1"/>
    <property type="molecule type" value="Genomic_DNA"/>
</dbReference>
<name>D1Z203_METPS</name>
<accession>D1Z203</accession>
<proteinExistence type="predicted"/>
<dbReference type="KEGG" id="mpd:MCP_2653"/>
<sequence>MRAYLAYAATIALLLAFAAQPATAFTGMGIPYISSCGFLYMQPFSAADLTIIEFNSARAATHDFETIDIDFPLFTDSFTAGPTAGQVESGDAALGAGSTSNILPFGPVSLAFPSIGQTAFRQAEYERTYFYIDSIE</sequence>
<dbReference type="Proteomes" id="UP000001882">
    <property type="component" value="Chromosome"/>
</dbReference>
<keyword evidence="2" id="KW-1185">Reference proteome</keyword>
<evidence type="ECO:0000313" key="2">
    <source>
        <dbReference type="Proteomes" id="UP000001882"/>
    </source>
</evidence>
<reference evidence="2" key="3">
    <citation type="journal article" date="2011" name="PLoS ONE">
        <title>Genome sequence of a mesophilic hydrogenotrophic methanogen Methanocella paludicola, the first cultivated representative of the order Methanocellales.</title>
        <authorList>
            <person name="Sakai S."/>
            <person name="Takaki Y."/>
            <person name="Shimamura S."/>
            <person name="Sekine M."/>
            <person name="Tajima T."/>
            <person name="Kosugi H."/>
            <person name="Ichikawa N."/>
            <person name="Tasumi E."/>
            <person name="Hiraki A.T."/>
            <person name="Shimizu A."/>
            <person name="Kato Y."/>
            <person name="Nishiko R."/>
            <person name="Mori K."/>
            <person name="Fujita N."/>
            <person name="Imachi H."/>
            <person name="Takai K."/>
        </authorList>
    </citation>
    <scope>NUCLEOTIDE SEQUENCE [LARGE SCALE GENOMIC DNA]</scope>
    <source>
        <strain evidence="2">DSM 17711 / JCM 13418 / NBRC 101707 / SANAE</strain>
    </source>
</reference>
<dbReference type="GeneID" id="8682377"/>
<gene>
    <name evidence="1" type="ordered locus">MCP_2653</name>
</gene>
<dbReference type="RefSeq" id="WP_012901399.1">
    <property type="nucleotide sequence ID" value="NC_013665.1"/>
</dbReference>
<protein>
    <submittedName>
        <fullName evidence="1">Uncharacterized protein</fullName>
    </submittedName>
</protein>
<evidence type="ECO:0000313" key="1">
    <source>
        <dbReference type="EMBL" id="BAI62725.1"/>
    </source>
</evidence>
<organism evidence="1 2">
    <name type="scientific">Methanocella paludicola (strain DSM 17711 / JCM 13418 / NBRC 101707 / SANAE)</name>
    <dbReference type="NCBI Taxonomy" id="304371"/>
    <lineage>
        <taxon>Archaea</taxon>
        <taxon>Methanobacteriati</taxon>
        <taxon>Methanobacteriota</taxon>
        <taxon>Stenosarchaea group</taxon>
        <taxon>Methanomicrobia</taxon>
        <taxon>Methanocellales</taxon>
        <taxon>Methanocellaceae</taxon>
        <taxon>Methanocella</taxon>
    </lineage>
</organism>